<protein>
    <submittedName>
        <fullName evidence="2">Uncharacterized protein</fullName>
    </submittedName>
</protein>
<reference evidence="2 3" key="1">
    <citation type="submission" date="2019-03" db="EMBL/GenBank/DDBJ databases">
        <title>First draft genome of Liparis tanakae, snailfish: a comprehensive survey of snailfish specific genes.</title>
        <authorList>
            <person name="Kim W."/>
            <person name="Song I."/>
            <person name="Jeong J.-H."/>
            <person name="Kim D."/>
            <person name="Kim S."/>
            <person name="Ryu S."/>
            <person name="Song J.Y."/>
            <person name="Lee S.K."/>
        </authorList>
    </citation>
    <scope>NUCLEOTIDE SEQUENCE [LARGE SCALE GENOMIC DNA]</scope>
    <source>
        <tissue evidence="2">Muscle</tissue>
    </source>
</reference>
<gene>
    <name evidence="2" type="ORF">EYF80_030449</name>
</gene>
<feature type="region of interest" description="Disordered" evidence="1">
    <location>
        <begin position="1"/>
        <end position="43"/>
    </location>
</feature>
<name>A0A4Z2H0S1_9TELE</name>
<sequence>MKERGEGGRQWRRVEEEGGRGRRGEDQAVKPLHPNNPPIQRVTPDNQAAVLDQQFTLSTTTIHPTSFHNPGLLASSNSPHNELKNTKSVSYDTKVEDLNKTTAACQVQLCRAALRRSDAWSMCLDQPGLSPPMNRTFHLSFIHEMTRGRHELYTTWRLCSAGTVSPSLVLMSSAQWDAAQAESRLFVIICSIAPAVPSTYDFAV</sequence>
<feature type="compositionally biased region" description="Basic and acidic residues" evidence="1">
    <location>
        <begin position="1"/>
        <end position="28"/>
    </location>
</feature>
<organism evidence="2 3">
    <name type="scientific">Liparis tanakae</name>
    <name type="common">Tanaka's snailfish</name>
    <dbReference type="NCBI Taxonomy" id="230148"/>
    <lineage>
        <taxon>Eukaryota</taxon>
        <taxon>Metazoa</taxon>
        <taxon>Chordata</taxon>
        <taxon>Craniata</taxon>
        <taxon>Vertebrata</taxon>
        <taxon>Euteleostomi</taxon>
        <taxon>Actinopterygii</taxon>
        <taxon>Neopterygii</taxon>
        <taxon>Teleostei</taxon>
        <taxon>Neoteleostei</taxon>
        <taxon>Acanthomorphata</taxon>
        <taxon>Eupercaria</taxon>
        <taxon>Perciformes</taxon>
        <taxon>Cottioidei</taxon>
        <taxon>Cottales</taxon>
        <taxon>Liparidae</taxon>
        <taxon>Liparis</taxon>
    </lineage>
</organism>
<dbReference type="EMBL" id="SRLO01000358">
    <property type="protein sequence ID" value="TNN59346.1"/>
    <property type="molecule type" value="Genomic_DNA"/>
</dbReference>
<evidence type="ECO:0000256" key="1">
    <source>
        <dbReference type="SAM" id="MobiDB-lite"/>
    </source>
</evidence>
<dbReference type="Proteomes" id="UP000314294">
    <property type="component" value="Unassembled WGS sequence"/>
</dbReference>
<evidence type="ECO:0000313" key="3">
    <source>
        <dbReference type="Proteomes" id="UP000314294"/>
    </source>
</evidence>
<evidence type="ECO:0000313" key="2">
    <source>
        <dbReference type="EMBL" id="TNN59346.1"/>
    </source>
</evidence>
<proteinExistence type="predicted"/>
<comment type="caution">
    <text evidence="2">The sequence shown here is derived from an EMBL/GenBank/DDBJ whole genome shotgun (WGS) entry which is preliminary data.</text>
</comment>
<keyword evidence="3" id="KW-1185">Reference proteome</keyword>
<accession>A0A4Z2H0S1</accession>
<dbReference type="AlphaFoldDB" id="A0A4Z2H0S1"/>